<evidence type="ECO:0000256" key="6">
    <source>
        <dbReference type="SAM" id="Phobius"/>
    </source>
</evidence>
<dbReference type="EMBL" id="CAJOBA010006414">
    <property type="protein sequence ID" value="CAF3772119.1"/>
    <property type="molecule type" value="Genomic_DNA"/>
</dbReference>
<gene>
    <name evidence="8" type="ORF">OVA965_LOCUS14645</name>
    <name evidence="9" type="ORF">TMI583_LOCUS14649</name>
</gene>
<evidence type="ECO:0000256" key="3">
    <source>
        <dbReference type="ARBA" id="ARBA00022525"/>
    </source>
</evidence>
<evidence type="ECO:0000256" key="5">
    <source>
        <dbReference type="ARBA" id="ARBA00023157"/>
    </source>
</evidence>
<feature type="transmembrane region" description="Helical" evidence="6">
    <location>
        <begin position="371"/>
        <end position="391"/>
    </location>
</feature>
<organism evidence="8 10">
    <name type="scientific">Didymodactylos carnosus</name>
    <dbReference type="NCBI Taxonomy" id="1234261"/>
    <lineage>
        <taxon>Eukaryota</taxon>
        <taxon>Metazoa</taxon>
        <taxon>Spiralia</taxon>
        <taxon>Gnathifera</taxon>
        <taxon>Rotifera</taxon>
        <taxon>Eurotatoria</taxon>
        <taxon>Bdelloidea</taxon>
        <taxon>Philodinida</taxon>
        <taxon>Philodinidae</taxon>
        <taxon>Didymodactylos</taxon>
    </lineage>
</organism>
<evidence type="ECO:0000259" key="7">
    <source>
        <dbReference type="Pfam" id="PF15711"/>
    </source>
</evidence>
<dbReference type="PANTHER" id="PTHR14592">
    <property type="entry name" value="UNCHARACTERIZED FAM3"/>
    <property type="match status" value="1"/>
</dbReference>
<evidence type="ECO:0000256" key="1">
    <source>
        <dbReference type="ARBA" id="ARBA00004613"/>
    </source>
</evidence>
<evidence type="ECO:0000313" key="8">
    <source>
        <dbReference type="EMBL" id="CAF1002792.1"/>
    </source>
</evidence>
<accession>A0A8S2DLN8</accession>
<proteinExistence type="inferred from homology"/>
<keyword evidence="6" id="KW-1133">Transmembrane helix</keyword>
<feature type="domain" description="ILEI/PANDER" evidence="7">
    <location>
        <begin position="308"/>
        <end position="367"/>
    </location>
</feature>
<keyword evidence="6" id="KW-0812">Transmembrane</keyword>
<comment type="caution">
    <text evidence="8">The sequence shown here is derived from an EMBL/GenBank/DDBJ whole genome shotgun (WGS) entry which is preliminary data.</text>
</comment>
<dbReference type="PROSITE" id="PS52031">
    <property type="entry name" value="GG_LECTIN"/>
    <property type="match status" value="2"/>
</dbReference>
<dbReference type="EMBL" id="CAJNOK010006406">
    <property type="protein sequence ID" value="CAF1002792.1"/>
    <property type="molecule type" value="Genomic_DNA"/>
</dbReference>
<reference evidence="8" key="1">
    <citation type="submission" date="2021-02" db="EMBL/GenBank/DDBJ databases">
        <authorList>
            <person name="Nowell W R."/>
        </authorList>
    </citation>
    <scope>NUCLEOTIDE SEQUENCE</scope>
</reference>
<keyword evidence="6" id="KW-0472">Membrane</keyword>
<evidence type="ECO:0000256" key="4">
    <source>
        <dbReference type="ARBA" id="ARBA00022729"/>
    </source>
</evidence>
<dbReference type="Proteomes" id="UP000677228">
    <property type="component" value="Unassembled WGS sequence"/>
</dbReference>
<dbReference type="GO" id="GO:0005576">
    <property type="term" value="C:extracellular region"/>
    <property type="evidence" value="ECO:0007669"/>
    <property type="project" value="UniProtKB-SubCell"/>
</dbReference>
<name>A0A8S2DLN8_9BILA</name>
<comment type="subcellular location">
    <subcellularLocation>
        <location evidence="1">Secreted</location>
    </subcellularLocation>
</comment>
<dbReference type="InterPro" id="IPR039477">
    <property type="entry name" value="ILEI/PANDER_dom"/>
</dbReference>
<dbReference type="InterPro" id="IPR039220">
    <property type="entry name" value="FAM3"/>
</dbReference>
<comment type="similarity">
    <text evidence="2">Belongs to the FAM3 family.</text>
</comment>
<sequence>MIILVAVTVIFVNSYFLPKKRSPDSYNFNSPELSSDETQLTFNNISSDEENKQQHKSKEKNKRLSVPEFGCEIEYKCRNNEIPYKAISGDGMDKYPIICFDNKLLIHKSLKDSKIGRGVNLVAIDGKTFDIKITETFDTYLEETFFLRNLKLNLNDGDIVIMASFDEMTHGLKEASVSLLENYGSQAIKALKFRDSFVMMGQKGLAKGKAIEMHTLKGQHDFAPAAHISGCAKFPLGVLSPLLFQPTDVKREGAIAIGSTLTNCGLPEQCKDNEFSVHVYTGKDNNDEPKICIDGKYVMAKGINDAGRGLNIVIVSNGKEIIRTGHFDTWQDDSTNLEIFLENLEDNVILIVATFDEASQNNKTSINNTSATILLLLLPLPLLLLLLLLLLQLPLPLPLPLPILSVSK</sequence>
<evidence type="ECO:0000313" key="10">
    <source>
        <dbReference type="Proteomes" id="UP000677228"/>
    </source>
</evidence>
<keyword evidence="5" id="KW-1015">Disulfide bond</keyword>
<evidence type="ECO:0000256" key="2">
    <source>
        <dbReference type="ARBA" id="ARBA00010905"/>
    </source>
</evidence>
<keyword evidence="3" id="KW-0964">Secreted</keyword>
<dbReference type="Pfam" id="PF15711">
    <property type="entry name" value="ILEI"/>
    <property type="match status" value="2"/>
</dbReference>
<keyword evidence="4" id="KW-0732">Signal</keyword>
<feature type="domain" description="ILEI/PANDER" evidence="7">
    <location>
        <begin position="117"/>
        <end position="204"/>
    </location>
</feature>
<dbReference type="AlphaFoldDB" id="A0A8S2DLN8"/>
<dbReference type="Proteomes" id="UP000682733">
    <property type="component" value="Unassembled WGS sequence"/>
</dbReference>
<protein>
    <recommendedName>
        <fullName evidence="7">ILEI/PANDER domain-containing protein</fullName>
    </recommendedName>
</protein>
<evidence type="ECO:0000313" key="9">
    <source>
        <dbReference type="EMBL" id="CAF3772119.1"/>
    </source>
</evidence>